<protein>
    <submittedName>
        <fullName evidence="2">Uncharacterized protein</fullName>
    </submittedName>
</protein>
<gene>
    <name evidence="2" type="ORF">H6P81_010710</name>
</gene>
<feature type="compositionally biased region" description="Basic residues" evidence="1">
    <location>
        <begin position="276"/>
        <end position="289"/>
    </location>
</feature>
<feature type="compositionally biased region" description="Basic residues" evidence="1">
    <location>
        <begin position="155"/>
        <end position="186"/>
    </location>
</feature>
<keyword evidence="3" id="KW-1185">Reference proteome</keyword>
<comment type="caution">
    <text evidence="2">The sequence shown here is derived from an EMBL/GenBank/DDBJ whole genome shotgun (WGS) entry which is preliminary data.</text>
</comment>
<evidence type="ECO:0000313" key="2">
    <source>
        <dbReference type="EMBL" id="KAG9450745.1"/>
    </source>
</evidence>
<dbReference type="AlphaFoldDB" id="A0AAV7ERM7"/>
<accession>A0AAV7ERM7</accession>
<evidence type="ECO:0000313" key="3">
    <source>
        <dbReference type="Proteomes" id="UP000825729"/>
    </source>
</evidence>
<dbReference type="EMBL" id="JAINDJ010000004">
    <property type="protein sequence ID" value="KAG9450745.1"/>
    <property type="molecule type" value="Genomic_DNA"/>
</dbReference>
<feature type="compositionally biased region" description="Basic and acidic residues" evidence="1">
    <location>
        <begin position="200"/>
        <end position="214"/>
    </location>
</feature>
<name>A0AAV7ERM7_ARIFI</name>
<organism evidence="2 3">
    <name type="scientific">Aristolochia fimbriata</name>
    <name type="common">White veined hardy Dutchman's pipe vine</name>
    <dbReference type="NCBI Taxonomy" id="158543"/>
    <lineage>
        <taxon>Eukaryota</taxon>
        <taxon>Viridiplantae</taxon>
        <taxon>Streptophyta</taxon>
        <taxon>Embryophyta</taxon>
        <taxon>Tracheophyta</taxon>
        <taxon>Spermatophyta</taxon>
        <taxon>Magnoliopsida</taxon>
        <taxon>Magnoliidae</taxon>
        <taxon>Piperales</taxon>
        <taxon>Aristolochiaceae</taxon>
        <taxon>Aristolochia</taxon>
    </lineage>
</organism>
<reference evidence="2 3" key="1">
    <citation type="submission" date="2021-07" db="EMBL/GenBank/DDBJ databases">
        <title>The Aristolochia fimbriata genome: insights into angiosperm evolution, floral development and chemical biosynthesis.</title>
        <authorList>
            <person name="Jiao Y."/>
        </authorList>
    </citation>
    <scope>NUCLEOTIDE SEQUENCE [LARGE SCALE GENOMIC DNA]</scope>
    <source>
        <strain evidence="2">IBCAS-2021</strain>
        <tissue evidence="2">Leaf</tissue>
    </source>
</reference>
<proteinExistence type="predicted"/>
<feature type="compositionally biased region" description="Basic residues" evidence="1">
    <location>
        <begin position="234"/>
        <end position="263"/>
    </location>
</feature>
<feature type="compositionally biased region" description="Pro residues" evidence="1">
    <location>
        <begin position="222"/>
        <end position="232"/>
    </location>
</feature>
<sequence>MEQPVEVKSVWGEIGRVLFLEAHGVAGLQSGPFISPIWREHLLLRIIRYKTGVRFSVNAHTAHASRAPVVRVILRTTAETASSTPAFVGFPPLGAAARCGAVASAASDAAGGRTSDQCLWLQHAVQPVDGDHHSGAHQRLLLHGLLLDLHPAMRRRERLGPRGRRPGRARRPVAPRRTRPRSRRHRDVPDLRVLGGQEPQAREGHAGVRRLPERVRRRRDPPPAPQMQPCLPPRLHRRLALQPHHLSRLPVKPRPRNGGRSGRRTGDRVGGGRSGNRNRRKPTRSRYHDRRISAAYYGGGGGDGGSATAVAEPDSPLPEPSAEVQIDAEAFMGGKIPEIALDGAFADSTGGERGAVHAPATGAGTAGAGDQNEAEPDDKLRVPVGGDGVGRERPERSPHPRGRGEQPRRAEHQSVGQRRREVGSVGFLHGAALLHAVLVR</sequence>
<dbReference type="Proteomes" id="UP000825729">
    <property type="component" value="Unassembled WGS sequence"/>
</dbReference>
<feature type="region of interest" description="Disordered" evidence="1">
    <location>
        <begin position="155"/>
        <end position="321"/>
    </location>
</feature>
<feature type="region of interest" description="Disordered" evidence="1">
    <location>
        <begin position="350"/>
        <end position="424"/>
    </location>
</feature>
<feature type="compositionally biased region" description="Basic and acidic residues" evidence="1">
    <location>
        <begin position="389"/>
        <end position="422"/>
    </location>
</feature>
<evidence type="ECO:0000256" key="1">
    <source>
        <dbReference type="SAM" id="MobiDB-lite"/>
    </source>
</evidence>